<organism evidence="2 3">
    <name type="scientific">Desulfobulbus oralis</name>
    <dbReference type="NCBI Taxonomy" id="1986146"/>
    <lineage>
        <taxon>Bacteria</taxon>
        <taxon>Pseudomonadati</taxon>
        <taxon>Thermodesulfobacteriota</taxon>
        <taxon>Desulfobulbia</taxon>
        <taxon>Desulfobulbales</taxon>
        <taxon>Desulfobulbaceae</taxon>
        <taxon>Desulfobulbus</taxon>
    </lineage>
</organism>
<sequence length="300" mass="34424">MYSYTYDPETGGLLLNASPAPFSREPRPVYAPELDLLGFDRFWRYDRQTDAPYMWAEANQYFYRGRLVARLKGGNAFTAPEIIIPEEENGQPVRPEPDGGKLRPVDLAAMVAANRELLEILERTTVRRIVDAYARHRKRLDCFHVAFSGGKDSCVLLDLVKKALPKGSFVVVFGDTGMEFPDTYEVVRQTQAQCQAEEIPFYIARSHFKPEESWQLFGPPSRVLRWCCSVHKSAPQTLKLREITGKTDYTGLAFVGVRAHESATRAKYEYENFGKKQRGQYSNNPILEWTSAEIWLYIYQ</sequence>
<evidence type="ECO:0000313" key="3">
    <source>
        <dbReference type="Proteomes" id="UP000239867"/>
    </source>
</evidence>
<evidence type="ECO:0000259" key="1">
    <source>
        <dbReference type="Pfam" id="PF01507"/>
    </source>
</evidence>
<name>A0A2L1GL47_9BACT</name>
<dbReference type="Proteomes" id="UP000239867">
    <property type="component" value="Chromosome"/>
</dbReference>
<dbReference type="PANTHER" id="PTHR43196">
    <property type="entry name" value="SULFATE ADENYLYLTRANSFERASE SUBUNIT 2"/>
    <property type="match status" value="1"/>
</dbReference>
<dbReference type="InterPro" id="IPR014729">
    <property type="entry name" value="Rossmann-like_a/b/a_fold"/>
</dbReference>
<dbReference type="KEGG" id="deo:CAY53_02050"/>
<dbReference type="InterPro" id="IPR050128">
    <property type="entry name" value="Sulfate_adenylyltrnsfr_sub2"/>
</dbReference>
<dbReference type="AlphaFoldDB" id="A0A2L1GL47"/>
<feature type="domain" description="Phosphoadenosine phosphosulphate reductase" evidence="1">
    <location>
        <begin position="145"/>
        <end position="299"/>
    </location>
</feature>
<dbReference type="Gene3D" id="3.40.50.620">
    <property type="entry name" value="HUPs"/>
    <property type="match status" value="1"/>
</dbReference>
<dbReference type="OrthoDB" id="9772604at2"/>
<reference evidence="2 3" key="1">
    <citation type="journal article" date="2018" name="MBio">
        <title>Insights into the evolution of host association through the isolation and characterization of a novel human periodontal pathobiont, Desulfobulbus oralis.</title>
        <authorList>
            <person name="Cross K.L."/>
            <person name="Chirania P."/>
            <person name="Xiong W."/>
            <person name="Beall C.J."/>
            <person name="Elkins J.G."/>
            <person name="Giannone R.J."/>
            <person name="Griffen A.L."/>
            <person name="Guss A.M."/>
            <person name="Hettich R.L."/>
            <person name="Joshi S.S."/>
            <person name="Mokrzan E.M."/>
            <person name="Martin R.K."/>
            <person name="Zhulin I.B."/>
            <person name="Leys E.J."/>
            <person name="Podar M."/>
        </authorList>
    </citation>
    <scope>NUCLEOTIDE SEQUENCE [LARGE SCALE GENOMIC DNA]</scope>
    <source>
        <strain evidence="2 3">ORNL</strain>
    </source>
</reference>
<dbReference type="InterPro" id="IPR002500">
    <property type="entry name" value="PAPS_reduct_dom"/>
</dbReference>
<dbReference type="SUPFAM" id="SSF52402">
    <property type="entry name" value="Adenine nucleotide alpha hydrolases-like"/>
    <property type="match status" value="1"/>
</dbReference>
<dbReference type="PANTHER" id="PTHR43196:SF2">
    <property type="entry name" value="PHOSPHOADENOSINE PHOSPHOSULFATE REDUCTASE"/>
    <property type="match status" value="1"/>
</dbReference>
<dbReference type="EMBL" id="CP021255">
    <property type="protein sequence ID" value="AVD70411.1"/>
    <property type="molecule type" value="Genomic_DNA"/>
</dbReference>
<keyword evidence="3" id="KW-1185">Reference proteome</keyword>
<dbReference type="RefSeq" id="WP_104935722.1">
    <property type="nucleotide sequence ID" value="NZ_CP021255.1"/>
</dbReference>
<dbReference type="Pfam" id="PF01507">
    <property type="entry name" value="PAPS_reduct"/>
    <property type="match status" value="1"/>
</dbReference>
<dbReference type="GO" id="GO:0003824">
    <property type="term" value="F:catalytic activity"/>
    <property type="evidence" value="ECO:0007669"/>
    <property type="project" value="InterPro"/>
</dbReference>
<gene>
    <name evidence="2" type="ORF">CAY53_02050</name>
</gene>
<evidence type="ECO:0000313" key="2">
    <source>
        <dbReference type="EMBL" id="AVD70411.1"/>
    </source>
</evidence>
<protein>
    <recommendedName>
        <fullName evidence="1">Phosphoadenosine phosphosulphate reductase domain-containing protein</fullName>
    </recommendedName>
</protein>
<proteinExistence type="predicted"/>
<accession>A0A2L1GL47</accession>